<feature type="domain" description="N-acetyltransferase" evidence="1">
    <location>
        <begin position="15"/>
        <end position="181"/>
    </location>
</feature>
<organism evidence="2 3">
    <name type="scientific">Bordetella genomosp. 5</name>
    <dbReference type="NCBI Taxonomy" id="1395608"/>
    <lineage>
        <taxon>Bacteria</taxon>
        <taxon>Pseudomonadati</taxon>
        <taxon>Pseudomonadota</taxon>
        <taxon>Betaproteobacteria</taxon>
        <taxon>Burkholderiales</taxon>
        <taxon>Alcaligenaceae</taxon>
        <taxon>Bordetella</taxon>
    </lineage>
</organism>
<dbReference type="GO" id="GO:0016747">
    <property type="term" value="F:acyltransferase activity, transferring groups other than amino-acyl groups"/>
    <property type="evidence" value="ECO:0007669"/>
    <property type="project" value="InterPro"/>
</dbReference>
<accession>A0A261TYL8</accession>
<reference evidence="2 3" key="1">
    <citation type="submission" date="2017-05" db="EMBL/GenBank/DDBJ databases">
        <title>Complete and WGS of Bordetella genogroups.</title>
        <authorList>
            <person name="Spilker T."/>
            <person name="LiPuma J."/>
        </authorList>
    </citation>
    <scope>NUCLEOTIDE SEQUENCE [LARGE SCALE GENOMIC DNA]</scope>
    <source>
        <strain evidence="2 3">AU10456</strain>
    </source>
</reference>
<evidence type="ECO:0000313" key="2">
    <source>
        <dbReference type="EMBL" id="OZI53713.1"/>
    </source>
</evidence>
<evidence type="ECO:0000313" key="3">
    <source>
        <dbReference type="Proteomes" id="UP000216913"/>
    </source>
</evidence>
<dbReference type="PANTHER" id="PTHR43792">
    <property type="entry name" value="GNAT FAMILY, PUTATIVE (AFU_ORTHOLOGUE AFUA_3G00765)-RELATED-RELATED"/>
    <property type="match status" value="1"/>
</dbReference>
<sequence>MSLSPREITLATGRLLLRPFEAADFQAYAAYHALPEVYRYLYAPAPTGEALRAQFDALLDAPFENDGDTLRLAVVRAEDGVLLGEVLLKHAQRAALQGEVGYIFDPRHAGRGYATEAVAAMLGLGFDKVGLHRIFARLDAANAGSVGVVERLGLRREAHLIQNDRYYGVWGDEFVYAVLAREWAARRVAR</sequence>
<keyword evidence="3" id="KW-1185">Reference proteome</keyword>
<dbReference type="PROSITE" id="PS51186">
    <property type="entry name" value="GNAT"/>
    <property type="match status" value="1"/>
</dbReference>
<comment type="caution">
    <text evidence="2">The sequence shown here is derived from an EMBL/GenBank/DDBJ whole genome shotgun (WGS) entry which is preliminary data.</text>
</comment>
<dbReference type="Pfam" id="PF13302">
    <property type="entry name" value="Acetyltransf_3"/>
    <property type="match status" value="1"/>
</dbReference>
<gene>
    <name evidence="2" type="ORF">CAL25_07040</name>
</gene>
<dbReference type="RefSeq" id="WP_094799220.1">
    <property type="nucleotide sequence ID" value="NZ_NEVP01000004.1"/>
</dbReference>
<protein>
    <submittedName>
        <fullName evidence="2">GNAT family N-acetyltransferase</fullName>
    </submittedName>
</protein>
<dbReference type="InterPro" id="IPR000182">
    <property type="entry name" value="GNAT_dom"/>
</dbReference>
<dbReference type="Gene3D" id="3.40.630.30">
    <property type="match status" value="1"/>
</dbReference>
<dbReference type="InterPro" id="IPR016181">
    <property type="entry name" value="Acyl_CoA_acyltransferase"/>
</dbReference>
<keyword evidence="2" id="KW-0808">Transferase</keyword>
<evidence type="ECO:0000259" key="1">
    <source>
        <dbReference type="PROSITE" id="PS51186"/>
    </source>
</evidence>
<dbReference type="Proteomes" id="UP000216913">
    <property type="component" value="Unassembled WGS sequence"/>
</dbReference>
<proteinExistence type="predicted"/>
<dbReference type="AlphaFoldDB" id="A0A261TYL8"/>
<dbReference type="InterPro" id="IPR051531">
    <property type="entry name" value="N-acetyltransferase"/>
</dbReference>
<name>A0A261TYL8_9BORD</name>
<dbReference type="EMBL" id="NEVP01000004">
    <property type="protein sequence ID" value="OZI53713.1"/>
    <property type="molecule type" value="Genomic_DNA"/>
</dbReference>
<dbReference type="OrthoDB" id="5295305at2"/>
<dbReference type="SUPFAM" id="SSF55729">
    <property type="entry name" value="Acyl-CoA N-acyltransferases (Nat)"/>
    <property type="match status" value="1"/>
</dbReference>